<dbReference type="InterPro" id="IPR000422">
    <property type="entry name" value="DHBP_synthase_RibB"/>
</dbReference>
<feature type="binding site" evidence="13">
    <location>
        <position position="266"/>
    </location>
    <ligand>
        <name>Zn(2+)</name>
        <dbReference type="ChEBI" id="CHEBI:29105"/>
        <note>catalytic</note>
    </ligand>
</feature>
<comment type="catalytic activity">
    <reaction evidence="12 13">
        <text>GTP + 4 H2O = 2,5-diamino-6-hydroxy-4-(5-phosphoribosylamino)-pyrimidine + formate + 2 phosphate + 3 H(+)</text>
        <dbReference type="Rhea" id="RHEA:23704"/>
        <dbReference type="ChEBI" id="CHEBI:15377"/>
        <dbReference type="ChEBI" id="CHEBI:15378"/>
        <dbReference type="ChEBI" id="CHEBI:15740"/>
        <dbReference type="ChEBI" id="CHEBI:37565"/>
        <dbReference type="ChEBI" id="CHEBI:43474"/>
        <dbReference type="ChEBI" id="CHEBI:58614"/>
        <dbReference type="EC" id="3.5.4.25"/>
    </reaction>
</comment>
<feature type="binding site" evidence="13">
    <location>
        <position position="271"/>
    </location>
    <ligand>
        <name>GTP</name>
        <dbReference type="ChEBI" id="CHEBI:37565"/>
    </ligand>
</feature>
<dbReference type="SUPFAM" id="SSF55821">
    <property type="entry name" value="YrdC/RibB"/>
    <property type="match status" value="1"/>
</dbReference>
<comment type="caution">
    <text evidence="15">The sequence shown here is derived from an EMBL/GenBank/DDBJ whole genome shotgun (WGS) entry which is preliminary data.</text>
</comment>
<proteinExistence type="inferred from homology"/>
<evidence type="ECO:0000256" key="8">
    <source>
        <dbReference type="ARBA" id="ARBA00022741"/>
    </source>
</evidence>
<dbReference type="NCBIfam" id="NF001591">
    <property type="entry name" value="PRK00393.1"/>
    <property type="match status" value="1"/>
</dbReference>
<evidence type="ECO:0000256" key="11">
    <source>
        <dbReference type="ARBA" id="ARBA00023134"/>
    </source>
</evidence>
<evidence type="ECO:0000256" key="3">
    <source>
        <dbReference type="ARBA" id="ARBA00004853"/>
    </source>
</evidence>
<dbReference type="EMBL" id="BAAAZW010000004">
    <property type="protein sequence ID" value="GAA3957423.1"/>
    <property type="molecule type" value="Genomic_DNA"/>
</dbReference>
<keyword evidence="9 13" id="KW-0378">Hydrolase</keyword>
<dbReference type="Gene3D" id="3.40.50.10990">
    <property type="entry name" value="GTP cyclohydrolase II"/>
    <property type="match status" value="1"/>
</dbReference>
<keyword evidence="7 13" id="KW-0479">Metal-binding</keyword>
<organism evidence="15 16">
    <name type="scientific">Gordonia caeni</name>
    <dbReference type="NCBI Taxonomy" id="1007097"/>
    <lineage>
        <taxon>Bacteria</taxon>
        <taxon>Bacillati</taxon>
        <taxon>Actinomycetota</taxon>
        <taxon>Actinomycetes</taxon>
        <taxon>Mycobacteriales</taxon>
        <taxon>Gordoniaceae</taxon>
        <taxon>Gordonia</taxon>
    </lineage>
</organism>
<comment type="cofactor">
    <cofactor evidence="13">
        <name>Zn(2+)</name>
        <dbReference type="ChEBI" id="CHEBI:29105"/>
    </cofactor>
    <text evidence="13">Binds 1 zinc ion per subunit.</text>
</comment>
<feature type="binding site" evidence="13">
    <location>
        <position position="268"/>
    </location>
    <ligand>
        <name>Zn(2+)</name>
        <dbReference type="ChEBI" id="CHEBI:29105"/>
        <note>catalytic</note>
    </ligand>
</feature>
<comment type="similarity">
    <text evidence="13">Belongs to the GTP cyclohydrolase II family.</text>
</comment>
<evidence type="ECO:0000313" key="16">
    <source>
        <dbReference type="Proteomes" id="UP001418444"/>
    </source>
</evidence>
<feature type="binding site" evidence="13">
    <location>
        <begin position="294"/>
        <end position="296"/>
    </location>
    <ligand>
        <name>GTP</name>
        <dbReference type="ChEBI" id="CHEBI:37565"/>
    </ligand>
</feature>
<evidence type="ECO:0000256" key="9">
    <source>
        <dbReference type="ARBA" id="ARBA00022801"/>
    </source>
</evidence>
<comment type="pathway">
    <text evidence="3 13">Cofactor biosynthesis; riboflavin biosynthesis; 5-amino-6-(D-ribitylamino)uracil from GTP: step 1/4.</text>
</comment>
<comment type="function">
    <text evidence="13">Catalyzes the conversion of GTP to 2,5-diamino-6-ribosylamino-4(3H)-pyrimidinone 5'-phosphate (DARP), formate and pyrophosphate.</text>
</comment>
<comment type="similarity">
    <text evidence="5">In the N-terminal section; belongs to the DHBP synthase family.</text>
</comment>
<dbReference type="HAMAP" id="MF_00179">
    <property type="entry name" value="RibA"/>
    <property type="match status" value="1"/>
</dbReference>
<keyword evidence="8 13" id="KW-0547">Nucleotide-binding</keyword>
<evidence type="ECO:0000256" key="6">
    <source>
        <dbReference type="ARBA" id="ARBA00022619"/>
    </source>
</evidence>
<keyword evidence="6 13" id="KW-0686">Riboflavin biosynthesis</keyword>
<dbReference type="CDD" id="cd00641">
    <property type="entry name" value="GTP_cyclohydro2"/>
    <property type="match status" value="1"/>
</dbReference>
<dbReference type="Pfam" id="PF00926">
    <property type="entry name" value="DHBP_synthase"/>
    <property type="match status" value="1"/>
</dbReference>
<keyword evidence="11 13" id="KW-0342">GTP-binding</keyword>
<dbReference type="Pfam" id="PF00925">
    <property type="entry name" value="GTP_cyclohydro2"/>
    <property type="match status" value="1"/>
</dbReference>
<evidence type="ECO:0000256" key="2">
    <source>
        <dbReference type="ARBA" id="ARBA00002284"/>
    </source>
</evidence>
<dbReference type="RefSeq" id="WP_344782388.1">
    <property type="nucleotide sequence ID" value="NZ_BAAAZW010000004.1"/>
</dbReference>
<evidence type="ECO:0000259" key="14">
    <source>
        <dbReference type="Pfam" id="PF00925"/>
    </source>
</evidence>
<evidence type="ECO:0000256" key="7">
    <source>
        <dbReference type="ARBA" id="ARBA00022723"/>
    </source>
</evidence>
<dbReference type="PIRSF" id="PIRSF001259">
    <property type="entry name" value="RibA"/>
    <property type="match status" value="1"/>
</dbReference>
<evidence type="ECO:0000256" key="10">
    <source>
        <dbReference type="ARBA" id="ARBA00022833"/>
    </source>
</evidence>
<dbReference type="SUPFAM" id="SSF142695">
    <property type="entry name" value="RibA-like"/>
    <property type="match status" value="1"/>
</dbReference>
<evidence type="ECO:0000313" key="15">
    <source>
        <dbReference type="EMBL" id="GAA3957423.1"/>
    </source>
</evidence>
<reference evidence="16" key="1">
    <citation type="journal article" date="2019" name="Int. J. Syst. Evol. Microbiol.">
        <title>The Global Catalogue of Microorganisms (GCM) 10K type strain sequencing project: providing services to taxonomists for standard genome sequencing and annotation.</title>
        <authorList>
            <consortium name="The Broad Institute Genomics Platform"/>
            <consortium name="The Broad Institute Genome Sequencing Center for Infectious Disease"/>
            <person name="Wu L."/>
            <person name="Ma J."/>
        </authorList>
    </citation>
    <scope>NUCLEOTIDE SEQUENCE [LARGE SCALE GENOMIC DNA]</scope>
    <source>
        <strain evidence="16">JCM 16923</strain>
    </source>
</reference>
<feature type="active site" description="Nucleophile" evidence="13">
    <location>
        <position position="330"/>
    </location>
</feature>
<dbReference type="NCBIfam" id="TIGR00505">
    <property type="entry name" value="ribA"/>
    <property type="match status" value="1"/>
</dbReference>
<dbReference type="Gene3D" id="3.90.870.10">
    <property type="entry name" value="DHBP synthase"/>
    <property type="match status" value="1"/>
</dbReference>
<feature type="binding site" evidence="13">
    <location>
        <position position="356"/>
    </location>
    <ligand>
        <name>GTP</name>
        <dbReference type="ChEBI" id="CHEBI:37565"/>
    </ligand>
</feature>
<dbReference type="Proteomes" id="UP001418444">
    <property type="component" value="Unassembled WGS sequence"/>
</dbReference>
<evidence type="ECO:0000256" key="13">
    <source>
        <dbReference type="HAMAP-Rule" id="MF_00179"/>
    </source>
</evidence>
<comment type="pathway">
    <text evidence="4">Cofactor biosynthesis; riboflavin biosynthesis; 2-hydroxy-3-oxobutyl phosphate from D-ribulose 5-phosphate: step 1/1.</text>
</comment>
<keyword evidence="10 13" id="KW-0862">Zinc</keyword>
<comment type="function">
    <text evidence="2">Catalyzes the conversion of D-ribulose 5-phosphate to formate and 3,4-dihydroxy-2-butanone 4-phosphate.</text>
</comment>
<dbReference type="InterPro" id="IPR017945">
    <property type="entry name" value="DHBP_synth_RibB-like_a/b_dom"/>
</dbReference>
<dbReference type="InterPro" id="IPR032677">
    <property type="entry name" value="GTP_cyclohydro_II"/>
</dbReference>
<feature type="domain" description="GTP cyclohydrolase II" evidence="14">
    <location>
        <begin position="211"/>
        <end position="371"/>
    </location>
</feature>
<dbReference type="InterPro" id="IPR036144">
    <property type="entry name" value="RibA-like_sf"/>
</dbReference>
<feature type="binding site" evidence="13">
    <location>
        <position position="351"/>
    </location>
    <ligand>
        <name>GTP</name>
        <dbReference type="ChEBI" id="CHEBI:37565"/>
    </ligand>
</feature>
<evidence type="ECO:0000256" key="12">
    <source>
        <dbReference type="ARBA" id="ARBA00049295"/>
    </source>
</evidence>
<feature type="binding site" evidence="13">
    <location>
        <position position="316"/>
    </location>
    <ligand>
        <name>GTP</name>
        <dbReference type="ChEBI" id="CHEBI:37565"/>
    </ligand>
</feature>
<gene>
    <name evidence="13" type="primary">ribA</name>
    <name evidence="15" type="ORF">GCM10022231_15800</name>
</gene>
<dbReference type="InterPro" id="IPR000926">
    <property type="entry name" value="RibA"/>
</dbReference>
<comment type="catalytic activity">
    <reaction evidence="1">
        <text>D-ribulose 5-phosphate = (2S)-2-hydroxy-3-oxobutyl phosphate + formate + H(+)</text>
        <dbReference type="Rhea" id="RHEA:18457"/>
        <dbReference type="ChEBI" id="CHEBI:15378"/>
        <dbReference type="ChEBI" id="CHEBI:15740"/>
        <dbReference type="ChEBI" id="CHEBI:58121"/>
        <dbReference type="ChEBI" id="CHEBI:58830"/>
        <dbReference type="EC" id="4.1.99.12"/>
    </reaction>
</comment>
<dbReference type="EC" id="3.5.4.25" evidence="13"/>
<feature type="binding site" evidence="13">
    <location>
        <position position="255"/>
    </location>
    <ligand>
        <name>Zn(2+)</name>
        <dbReference type="ChEBI" id="CHEBI:29105"/>
        <note>catalytic</note>
    </ligand>
</feature>
<dbReference type="PANTHER" id="PTHR21327">
    <property type="entry name" value="GTP CYCLOHYDROLASE II-RELATED"/>
    <property type="match status" value="1"/>
</dbReference>
<evidence type="ECO:0000256" key="5">
    <source>
        <dbReference type="ARBA" id="ARBA00005520"/>
    </source>
</evidence>
<feature type="binding site" evidence="13">
    <location>
        <begin position="250"/>
        <end position="254"/>
    </location>
    <ligand>
        <name>GTP</name>
        <dbReference type="ChEBI" id="CHEBI:37565"/>
    </ligand>
</feature>
<evidence type="ECO:0000256" key="1">
    <source>
        <dbReference type="ARBA" id="ARBA00000141"/>
    </source>
</evidence>
<name>A0ABP7P011_9ACTN</name>
<feature type="active site" description="Proton acceptor" evidence="13">
    <location>
        <position position="328"/>
    </location>
</feature>
<evidence type="ECO:0000256" key="4">
    <source>
        <dbReference type="ARBA" id="ARBA00004904"/>
    </source>
</evidence>
<accession>A0ABP7P011</accession>
<keyword evidence="16" id="KW-1185">Reference proteome</keyword>
<protein>
    <recommendedName>
        <fullName evidence="13">GTP cyclohydrolase-2</fullName>
        <ecNumber evidence="13">3.5.4.25</ecNumber>
    </recommendedName>
    <alternativeName>
        <fullName evidence="13">GTP cyclohydrolase II</fullName>
    </alternativeName>
</protein>
<dbReference type="PANTHER" id="PTHR21327:SF18">
    <property type="entry name" value="3,4-DIHYDROXY-2-BUTANONE 4-PHOSPHATE SYNTHASE"/>
    <property type="match status" value="1"/>
</dbReference>
<sequence>MNGHRSPLSTVADAAAAVAGGGMVVVLDDADREDEADLIMAAQFADTDSVAFFVEHTSGLLCVPLERARAVELGLAPMVADNTDAHGTAFLQSVDLAGTGTGISASARAATARALADPRLGPDAFLRPGHMFPLTEHPRGLAARGGHTEAGVALCRIARCVPVALISELVTADGRDMLRGADAVAFARDRGLPVVTVGQLQDHLQVVPAGNAPVPTAHGRAHAHAFASGGVEHLAMVYGDITGRREVLVRIHSECLTGDLFGSATCDCGEQLAASIELITREGAGVVVYLTGHEGRGIGLGNKLRAYRRQAEGLDTVDANLAVGAPVDARDYAVAGQILGHLGVDEVALLTNNPDKVNRLTEFGIPVARRVSIEVAPGPGNIAYLRTKRDRLGHILGGLPETGVV</sequence>